<dbReference type="InterPro" id="IPR032466">
    <property type="entry name" value="Metal_Hydrolase"/>
</dbReference>
<organism evidence="2 3">
    <name type="scientific">Brevibacillus borstelensis AK1</name>
    <dbReference type="NCBI Taxonomy" id="1300222"/>
    <lineage>
        <taxon>Bacteria</taxon>
        <taxon>Bacillati</taxon>
        <taxon>Bacillota</taxon>
        <taxon>Bacilli</taxon>
        <taxon>Bacillales</taxon>
        <taxon>Paenibacillaceae</taxon>
        <taxon>Brevibacillus</taxon>
    </lineage>
</organism>
<keyword evidence="2" id="KW-0378">Hydrolase</keyword>
<dbReference type="InterPro" id="IPR006680">
    <property type="entry name" value="Amidohydro-rel"/>
</dbReference>
<dbReference type="PANTHER" id="PTHR43135:SF3">
    <property type="entry name" value="ALPHA-D-RIBOSE 1-METHYLPHOSPHONATE 5-TRIPHOSPHATE DIPHOSPHATASE"/>
    <property type="match status" value="1"/>
</dbReference>
<dbReference type="SUPFAM" id="SSF51556">
    <property type="entry name" value="Metallo-dependent hydrolases"/>
    <property type="match status" value="1"/>
</dbReference>
<dbReference type="SUPFAM" id="SSF51338">
    <property type="entry name" value="Composite domain of metallo-dependent hydrolases"/>
    <property type="match status" value="1"/>
</dbReference>
<feature type="domain" description="Amidohydrolase-related" evidence="1">
    <location>
        <begin position="61"/>
        <end position="382"/>
    </location>
</feature>
<dbReference type="STRING" id="1300222.I532_02185"/>
<evidence type="ECO:0000259" key="1">
    <source>
        <dbReference type="Pfam" id="PF01979"/>
    </source>
</evidence>
<dbReference type="InterPro" id="IPR051781">
    <property type="entry name" value="Metallo-dep_Hydrolase"/>
</dbReference>
<dbReference type="Gene3D" id="3.20.20.140">
    <property type="entry name" value="Metal-dependent hydrolases"/>
    <property type="match status" value="1"/>
</dbReference>
<keyword evidence="3" id="KW-1185">Reference proteome</keyword>
<name>M8DLM1_9BACL</name>
<gene>
    <name evidence="2" type="ORF">I532_02185</name>
</gene>
<dbReference type="InterPro" id="IPR011059">
    <property type="entry name" value="Metal-dep_hydrolase_composite"/>
</dbReference>
<dbReference type="GO" id="GO:0016810">
    <property type="term" value="F:hydrolase activity, acting on carbon-nitrogen (but not peptide) bonds"/>
    <property type="evidence" value="ECO:0007669"/>
    <property type="project" value="InterPro"/>
</dbReference>
<proteinExistence type="predicted"/>
<dbReference type="EMBL" id="APBN01000001">
    <property type="protein sequence ID" value="EMT54377.1"/>
    <property type="molecule type" value="Genomic_DNA"/>
</dbReference>
<dbReference type="AlphaFoldDB" id="M8DLM1"/>
<dbReference type="PANTHER" id="PTHR43135">
    <property type="entry name" value="ALPHA-D-RIBOSE 1-METHYLPHOSPHONATE 5-TRIPHOSPHATE DIPHOSPHATASE"/>
    <property type="match status" value="1"/>
</dbReference>
<protein>
    <submittedName>
        <fullName evidence="2">Amidohydrolase</fullName>
    </submittedName>
</protein>
<evidence type="ECO:0000313" key="2">
    <source>
        <dbReference type="EMBL" id="EMT54377.1"/>
    </source>
</evidence>
<dbReference type="Pfam" id="PF01979">
    <property type="entry name" value="Amidohydro_1"/>
    <property type="match status" value="1"/>
</dbReference>
<dbReference type="Gene3D" id="2.30.40.10">
    <property type="entry name" value="Urease, subunit C, domain 1"/>
    <property type="match status" value="1"/>
</dbReference>
<dbReference type="OrthoDB" id="9807210at2"/>
<comment type="caution">
    <text evidence="2">The sequence shown here is derived from an EMBL/GenBank/DDBJ whole genome shotgun (WGS) entry which is preliminary data.</text>
</comment>
<reference evidence="2 3" key="1">
    <citation type="submission" date="2013-03" db="EMBL/GenBank/DDBJ databases">
        <title>Assembly of a new bacterial strain Brevibacillus borstelensis AK1.</title>
        <authorList>
            <person name="Rajan I."/>
            <person name="PoliReddy D."/>
            <person name="Sugumar T."/>
            <person name="Rathinam K."/>
            <person name="Alqarawi S."/>
            <person name="Khalil A.B."/>
            <person name="Sivakumar N."/>
        </authorList>
    </citation>
    <scope>NUCLEOTIDE SEQUENCE [LARGE SCALE GENOMIC DNA]</scope>
    <source>
        <strain evidence="2 3">AK1</strain>
    </source>
</reference>
<dbReference type="RefSeq" id="WP_003386117.1">
    <property type="nucleotide sequence ID" value="NZ_APBN01000001.1"/>
</dbReference>
<dbReference type="Proteomes" id="UP000012081">
    <property type="component" value="Unassembled WGS sequence"/>
</dbReference>
<sequence length="411" mass="44392">MSGTYMIRAKKLVTVTEKGSINDGAMLVKNGLIADIGPWEKLRVEHRANGVALLDCRDWVIAPSLADCHTHLLEFAPGSLFPVTEETHGAAGMSLLLKALSCGITALGEQICGHPKCGFDLAFYRRLASFVPIDVCFSLSSISIGFSQLAHFTAATGPHPVERERLAAPEIVHVLASESEYPGENLFLNATPANFKPEEVPRAGEIIYEQSELTRVVDAFHRSGKSIGVHVGGEEAIRMALAAGVDVLHHAHGITEQQIIEAAQKNIKIVATPLGGTHELPNSPEQISRLVQAGVTTAISTDAYLPPHEQASWLSFPDRELKGPETLMAIAQPAMKLLQKQGYGENEILSLITRNPAMVLGKEKRYGSLGKGLEANFLVTAGVPGLEITSEEDIRQVYYRGVKVIDRIGEG</sequence>
<dbReference type="PATRIC" id="fig|1300222.3.peg.454"/>
<evidence type="ECO:0000313" key="3">
    <source>
        <dbReference type="Proteomes" id="UP000012081"/>
    </source>
</evidence>
<accession>M8DLM1</accession>